<protein>
    <submittedName>
        <fullName evidence="1">Uncharacterized protein</fullName>
    </submittedName>
</protein>
<comment type="caution">
    <text evidence="1">The sequence shown here is derived from an EMBL/GenBank/DDBJ whole genome shotgun (WGS) entry which is preliminary data.</text>
</comment>
<proteinExistence type="predicted"/>
<organism evidence="1 2">
    <name type="scientific">Streblomastix strix</name>
    <dbReference type="NCBI Taxonomy" id="222440"/>
    <lineage>
        <taxon>Eukaryota</taxon>
        <taxon>Metamonada</taxon>
        <taxon>Preaxostyla</taxon>
        <taxon>Oxymonadida</taxon>
        <taxon>Streblomastigidae</taxon>
        <taxon>Streblomastix</taxon>
    </lineage>
</organism>
<evidence type="ECO:0000313" key="1">
    <source>
        <dbReference type="EMBL" id="KAA6394475.1"/>
    </source>
</evidence>
<dbReference type="AlphaFoldDB" id="A0A5J4WJJ5"/>
<evidence type="ECO:0000313" key="2">
    <source>
        <dbReference type="Proteomes" id="UP000324800"/>
    </source>
</evidence>
<sequence length="144" mass="16287">MRRAHAIEVYPDILVSDIEVGYCNDSECKCDIVDYGLNLSQTSLYSSISSQSLFYLSFLDLLIRLNTEDTADFPISTARVNCDAVQFHIDQNILRVDDQEEQGFQSRVFQGQSQLQVLLLGSMTIKHLETFPSSAAQRQADQRS</sequence>
<dbReference type="EMBL" id="SNRW01001937">
    <property type="protein sequence ID" value="KAA6394475.1"/>
    <property type="molecule type" value="Genomic_DNA"/>
</dbReference>
<accession>A0A5J4WJJ5</accession>
<reference evidence="1 2" key="1">
    <citation type="submission" date="2019-03" db="EMBL/GenBank/DDBJ databases">
        <title>Single cell metagenomics reveals metabolic interactions within the superorganism composed of flagellate Streblomastix strix and complex community of Bacteroidetes bacteria on its surface.</title>
        <authorList>
            <person name="Treitli S.C."/>
            <person name="Kolisko M."/>
            <person name="Husnik F."/>
            <person name="Keeling P."/>
            <person name="Hampl V."/>
        </authorList>
    </citation>
    <scope>NUCLEOTIDE SEQUENCE [LARGE SCALE GENOMIC DNA]</scope>
    <source>
        <strain evidence="1">ST1C</strain>
    </source>
</reference>
<gene>
    <name evidence="1" type="ORF">EZS28_010001</name>
</gene>
<name>A0A5J4WJJ5_9EUKA</name>
<dbReference type="Proteomes" id="UP000324800">
    <property type="component" value="Unassembled WGS sequence"/>
</dbReference>